<dbReference type="AlphaFoldDB" id="A0AA86N354"/>
<evidence type="ECO:0000313" key="10">
    <source>
        <dbReference type="Proteomes" id="UP001179121"/>
    </source>
</evidence>
<dbReference type="KEGG" id="nti:DNFV4_04189"/>
<proteinExistence type="inferred from homology"/>
<dbReference type="Gene3D" id="3.30.2010.10">
    <property type="entry name" value="Metalloproteases ('zincins'), catalytic domain"/>
    <property type="match status" value="1"/>
</dbReference>
<dbReference type="Proteomes" id="UP001179121">
    <property type="component" value="Chromosome"/>
</dbReference>
<keyword evidence="7" id="KW-0472">Membrane</keyword>
<dbReference type="GO" id="GO:0051603">
    <property type="term" value="P:proteolysis involved in protein catabolic process"/>
    <property type="evidence" value="ECO:0007669"/>
    <property type="project" value="TreeGrafter"/>
</dbReference>
<dbReference type="PANTHER" id="PTHR22726:SF1">
    <property type="entry name" value="METALLOENDOPEPTIDASE OMA1, MITOCHONDRIAL"/>
    <property type="match status" value="1"/>
</dbReference>
<evidence type="ECO:0000259" key="8">
    <source>
        <dbReference type="Pfam" id="PF01435"/>
    </source>
</evidence>
<dbReference type="InterPro" id="IPR051156">
    <property type="entry name" value="Mito/Outer_Membr_Metalloprot"/>
</dbReference>
<protein>
    <submittedName>
        <fullName evidence="9">M48 family metallopeptidase</fullName>
    </submittedName>
</protein>
<feature type="transmembrane region" description="Helical" evidence="7">
    <location>
        <begin position="114"/>
        <end position="132"/>
    </location>
</feature>
<dbReference type="GO" id="GO:0016020">
    <property type="term" value="C:membrane"/>
    <property type="evidence" value="ECO:0007669"/>
    <property type="project" value="TreeGrafter"/>
</dbReference>
<dbReference type="GO" id="GO:0004222">
    <property type="term" value="F:metalloendopeptidase activity"/>
    <property type="evidence" value="ECO:0007669"/>
    <property type="project" value="InterPro"/>
</dbReference>
<gene>
    <name evidence="9" type="ORF">DNFV4_04189</name>
</gene>
<organism evidence="9 10">
    <name type="scientific">Nitrospira tepida</name>
    <dbReference type="NCBI Taxonomy" id="2973512"/>
    <lineage>
        <taxon>Bacteria</taxon>
        <taxon>Pseudomonadati</taxon>
        <taxon>Nitrospirota</taxon>
        <taxon>Nitrospiria</taxon>
        <taxon>Nitrospirales</taxon>
        <taxon>Nitrospiraceae</taxon>
        <taxon>Nitrospira</taxon>
    </lineage>
</organism>
<keyword evidence="5 6" id="KW-0482">Metalloprotease</keyword>
<keyword evidence="7" id="KW-0812">Transmembrane</keyword>
<keyword evidence="2" id="KW-0479">Metal-binding</keyword>
<evidence type="ECO:0000256" key="7">
    <source>
        <dbReference type="SAM" id="Phobius"/>
    </source>
</evidence>
<accession>A0AA86N354</accession>
<dbReference type="EMBL" id="OX365700">
    <property type="protein sequence ID" value="CAI4033747.1"/>
    <property type="molecule type" value="Genomic_DNA"/>
</dbReference>
<dbReference type="PANTHER" id="PTHR22726">
    <property type="entry name" value="METALLOENDOPEPTIDASE OMA1"/>
    <property type="match status" value="1"/>
</dbReference>
<evidence type="ECO:0000256" key="5">
    <source>
        <dbReference type="ARBA" id="ARBA00023049"/>
    </source>
</evidence>
<evidence type="ECO:0000256" key="6">
    <source>
        <dbReference type="RuleBase" id="RU003983"/>
    </source>
</evidence>
<dbReference type="CDD" id="cd07332">
    <property type="entry name" value="M48C_Oma1_like"/>
    <property type="match status" value="1"/>
</dbReference>
<feature type="domain" description="Peptidase M48" evidence="8">
    <location>
        <begin position="177"/>
        <end position="346"/>
    </location>
</feature>
<comment type="similarity">
    <text evidence="6">Belongs to the peptidase M48 family.</text>
</comment>
<reference evidence="9" key="1">
    <citation type="submission" date="2022-10" db="EMBL/GenBank/DDBJ databases">
        <authorList>
            <person name="Koch H."/>
        </authorList>
    </citation>
    <scope>NUCLEOTIDE SEQUENCE</scope>
    <source>
        <strain evidence="9">DNF</strain>
    </source>
</reference>
<evidence type="ECO:0000256" key="2">
    <source>
        <dbReference type="ARBA" id="ARBA00022723"/>
    </source>
</evidence>
<name>A0AA86N354_9BACT</name>
<keyword evidence="4 6" id="KW-0862">Zinc</keyword>
<dbReference type="GO" id="GO:0046872">
    <property type="term" value="F:metal ion binding"/>
    <property type="evidence" value="ECO:0007669"/>
    <property type="project" value="UniProtKB-KW"/>
</dbReference>
<sequence>MAPTPNALCFGSELPASGATCFASISPNGLILIFLSDRGEEAHTVPFSALAVGAGGFDHDQLVLKWTDRGRTFALHSRDPELIQALRAKAPAELTEALGHATAQVRWRRAIRRLAWGASVAVLVGGLTWLWYGSDMVVDLIVSRIPLSWEESLGESAYRQFLSGQTVVKEGPAVQAVQAMADRLTAHLVESPYRFQVTVVENHAINAFALPGGYIVVFSGLLKQANGPDEVAGVLGHEMNHVLLRHAMERIVKNMGLVAVITVLTGNQQGLAGVMKELGIELVTLKFGREQELEADLEGLRLLHRARVSPDGMITFFQRLAESEGRMVALLSTHPMSEARAERLRTAAATLPRMTPEPFGIDWQAVQGAVR</sequence>
<dbReference type="InterPro" id="IPR001915">
    <property type="entry name" value="Peptidase_M48"/>
</dbReference>
<evidence type="ECO:0000256" key="4">
    <source>
        <dbReference type="ARBA" id="ARBA00022833"/>
    </source>
</evidence>
<evidence type="ECO:0000256" key="3">
    <source>
        <dbReference type="ARBA" id="ARBA00022801"/>
    </source>
</evidence>
<evidence type="ECO:0000313" key="9">
    <source>
        <dbReference type="EMBL" id="CAI4033747.1"/>
    </source>
</evidence>
<evidence type="ECO:0000256" key="1">
    <source>
        <dbReference type="ARBA" id="ARBA00022670"/>
    </source>
</evidence>
<comment type="cofactor">
    <cofactor evidence="6">
        <name>Zn(2+)</name>
        <dbReference type="ChEBI" id="CHEBI:29105"/>
    </cofactor>
    <text evidence="6">Binds 1 zinc ion per subunit.</text>
</comment>
<dbReference type="Pfam" id="PF01435">
    <property type="entry name" value="Peptidase_M48"/>
    <property type="match status" value="1"/>
</dbReference>
<dbReference type="RefSeq" id="WP_289271182.1">
    <property type="nucleotide sequence ID" value="NZ_OX365700.1"/>
</dbReference>
<keyword evidence="3 6" id="KW-0378">Hydrolase</keyword>
<keyword evidence="1 6" id="KW-0645">Protease</keyword>
<keyword evidence="10" id="KW-1185">Reference proteome</keyword>
<keyword evidence="7" id="KW-1133">Transmembrane helix</keyword>